<keyword evidence="2" id="KW-1185">Reference proteome</keyword>
<evidence type="ECO:0000313" key="1">
    <source>
        <dbReference type="EMBL" id="MFC0393432.1"/>
    </source>
</evidence>
<sequence length="46" mass="5286">MRMMSGRSQGRHHGTYVITANPRNRVYDRRFLESAAVHKVGVSRLS</sequence>
<dbReference type="EMBL" id="JBHLVF010000033">
    <property type="protein sequence ID" value="MFC0393432.1"/>
    <property type="molecule type" value="Genomic_DNA"/>
</dbReference>
<accession>A0ABV6JC17</accession>
<dbReference type="RefSeq" id="WP_204821508.1">
    <property type="nucleotide sequence ID" value="NZ_JANHOF010000014.1"/>
</dbReference>
<proteinExistence type="predicted"/>
<reference evidence="1 2" key="1">
    <citation type="submission" date="2024-09" db="EMBL/GenBank/DDBJ databases">
        <authorList>
            <person name="Sun Q."/>
            <person name="Mori K."/>
        </authorList>
    </citation>
    <scope>NUCLEOTIDE SEQUENCE [LARGE SCALE GENOMIC DNA]</scope>
    <source>
        <strain evidence="1 2">CCM 4839</strain>
    </source>
</reference>
<name>A0ABV6JC17_9BACL</name>
<evidence type="ECO:0000313" key="2">
    <source>
        <dbReference type="Proteomes" id="UP001589818"/>
    </source>
</evidence>
<comment type="caution">
    <text evidence="1">The sequence shown here is derived from an EMBL/GenBank/DDBJ whole genome shotgun (WGS) entry which is preliminary data.</text>
</comment>
<protein>
    <submittedName>
        <fullName evidence="1">Uncharacterized protein</fullName>
    </submittedName>
</protein>
<dbReference type="Proteomes" id="UP001589818">
    <property type="component" value="Unassembled WGS sequence"/>
</dbReference>
<gene>
    <name evidence="1" type="ORF">ACFFJ8_18895</name>
</gene>
<organism evidence="1 2">
    <name type="scientific">Paenibacillus mendelii</name>
    <dbReference type="NCBI Taxonomy" id="206163"/>
    <lineage>
        <taxon>Bacteria</taxon>
        <taxon>Bacillati</taxon>
        <taxon>Bacillota</taxon>
        <taxon>Bacilli</taxon>
        <taxon>Bacillales</taxon>
        <taxon>Paenibacillaceae</taxon>
        <taxon>Paenibacillus</taxon>
    </lineage>
</organism>